<sequence length="356" mass="40746">MSKHNQDIQRKLLAWYDKTKRDLPWRNTKDPYSIWVSEVMLQQTQVKTVIPYYERWIKTLPTIDKLANAPEQKILKLWEGLGYYSRAKNLKKSAKIICKEMNGKLPNTVKNLQNLPGIGRYTAGAISSIAFGLKAPVLDGNVKRVLSRLFCINKNGTTSAFENCLWGKAEDLLPVRRPGDFNQALMELGATVCIPASPICQQCPLRTICKAFLKNKVNEFPPSKNKISSKKIEVSAGIIIKNKKVYIQQRVKNGLMGGLWEFPGGKREQGESPEECLKREIKEELRVNVVSLNKVMTIKHTYTQFRVTLTVFNCKIQKKKIRPDGCEQWKWVTLSNLKKYPFPAANVKIVKYLTEK</sequence>
<name>A0A381TGC4_9ZZZZ</name>
<dbReference type="InterPro" id="IPR003265">
    <property type="entry name" value="HhH-GPD_domain"/>
</dbReference>
<dbReference type="CDD" id="cd03425">
    <property type="entry name" value="NUDIX_MutT_NudA_like"/>
    <property type="match status" value="1"/>
</dbReference>
<dbReference type="EMBL" id="UINC01004511">
    <property type="protein sequence ID" value="SVA14859.1"/>
    <property type="molecule type" value="Genomic_DNA"/>
</dbReference>
<dbReference type="PRINTS" id="PR00502">
    <property type="entry name" value="NUDIXFAMILY"/>
</dbReference>
<dbReference type="InterPro" id="IPR004036">
    <property type="entry name" value="Endonuclease-III-like_CS2"/>
</dbReference>
<protein>
    <recommendedName>
        <fullName evidence="5">Adenine DNA glycosylase</fullName>
        <ecNumber evidence="4">3.2.2.31</ecNumber>
    </recommendedName>
</protein>
<evidence type="ECO:0000256" key="1">
    <source>
        <dbReference type="ARBA" id="ARBA00000843"/>
    </source>
</evidence>
<dbReference type="InterPro" id="IPR003561">
    <property type="entry name" value="Mutator_MutT"/>
</dbReference>
<evidence type="ECO:0000256" key="12">
    <source>
        <dbReference type="ARBA" id="ARBA00023204"/>
    </source>
</evidence>
<evidence type="ECO:0000313" key="15">
    <source>
        <dbReference type="EMBL" id="SVA14859.1"/>
    </source>
</evidence>
<organism evidence="15">
    <name type="scientific">marine metagenome</name>
    <dbReference type="NCBI Taxonomy" id="408172"/>
    <lineage>
        <taxon>unclassified sequences</taxon>
        <taxon>metagenomes</taxon>
        <taxon>ecological metagenomes</taxon>
    </lineage>
</organism>
<keyword evidence="9" id="KW-0378">Hydrolase</keyword>
<evidence type="ECO:0000256" key="6">
    <source>
        <dbReference type="ARBA" id="ARBA00022485"/>
    </source>
</evidence>
<evidence type="ECO:0000256" key="10">
    <source>
        <dbReference type="ARBA" id="ARBA00023004"/>
    </source>
</evidence>
<evidence type="ECO:0000256" key="4">
    <source>
        <dbReference type="ARBA" id="ARBA00012045"/>
    </source>
</evidence>
<dbReference type="AlphaFoldDB" id="A0A381TGC4"/>
<reference evidence="15" key="1">
    <citation type="submission" date="2018-05" db="EMBL/GenBank/DDBJ databases">
        <authorList>
            <person name="Lanie J.A."/>
            <person name="Ng W.-L."/>
            <person name="Kazmierczak K.M."/>
            <person name="Andrzejewski T.M."/>
            <person name="Davidsen T.M."/>
            <person name="Wayne K.J."/>
            <person name="Tettelin H."/>
            <person name="Glass J.I."/>
            <person name="Rusch D."/>
            <person name="Podicherti R."/>
            <person name="Tsui H.-C.T."/>
            <person name="Winkler M.E."/>
        </authorList>
    </citation>
    <scope>NUCLEOTIDE SEQUENCE</scope>
</reference>
<evidence type="ECO:0000256" key="5">
    <source>
        <dbReference type="ARBA" id="ARBA00022023"/>
    </source>
</evidence>
<gene>
    <name evidence="15" type="ORF">METZ01_LOCUS67713</name>
</gene>
<dbReference type="PROSITE" id="PS51462">
    <property type="entry name" value="NUDIX"/>
    <property type="match status" value="1"/>
</dbReference>
<dbReference type="NCBIfam" id="TIGR00586">
    <property type="entry name" value="mutt"/>
    <property type="match status" value="1"/>
</dbReference>
<dbReference type="InterPro" id="IPR005760">
    <property type="entry name" value="A/G_AdeGlyc_MutY"/>
</dbReference>
<dbReference type="SUPFAM" id="SSF48150">
    <property type="entry name" value="DNA-glycosylase"/>
    <property type="match status" value="1"/>
</dbReference>
<dbReference type="GO" id="GO:0034039">
    <property type="term" value="F:8-oxo-7,8-dihydroguanine DNA N-glycosylase activity"/>
    <property type="evidence" value="ECO:0007669"/>
    <property type="project" value="TreeGrafter"/>
</dbReference>
<evidence type="ECO:0000256" key="3">
    <source>
        <dbReference type="ARBA" id="ARBA00008343"/>
    </source>
</evidence>
<dbReference type="Pfam" id="PF00633">
    <property type="entry name" value="HHH"/>
    <property type="match status" value="1"/>
</dbReference>
<dbReference type="PROSITE" id="PS00893">
    <property type="entry name" value="NUDIX_BOX"/>
    <property type="match status" value="1"/>
</dbReference>
<keyword evidence="6" id="KW-0004">4Fe-4S</keyword>
<dbReference type="InterPro" id="IPR015797">
    <property type="entry name" value="NUDIX_hydrolase-like_dom_sf"/>
</dbReference>
<dbReference type="PANTHER" id="PTHR42944">
    <property type="entry name" value="ADENINE DNA GLYCOSYLASE"/>
    <property type="match status" value="1"/>
</dbReference>
<keyword evidence="10" id="KW-0408">Iron</keyword>
<evidence type="ECO:0000256" key="2">
    <source>
        <dbReference type="ARBA" id="ARBA00001966"/>
    </source>
</evidence>
<dbReference type="SUPFAM" id="SSF55811">
    <property type="entry name" value="Nudix"/>
    <property type="match status" value="1"/>
</dbReference>
<keyword evidence="8" id="KW-0227">DNA damage</keyword>
<dbReference type="PROSITE" id="PS01155">
    <property type="entry name" value="ENDONUCLEASE_III_2"/>
    <property type="match status" value="1"/>
</dbReference>
<comment type="similarity">
    <text evidence="3">Belongs to the Nth/MutY family.</text>
</comment>
<dbReference type="InterPro" id="IPR000445">
    <property type="entry name" value="HhH_motif"/>
</dbReference>
<dbReference type="EC" id="3.2.2.31" evidence="4"/>
<evidence type="ECO:0000256" key="11">
    <source>
        <dbReference type="ARBA" id="ARBA00023014"/>
    </source>
</evidence>
<dbReference type="CDD" id="cd00056">
    <property type="entry name" value="ENDO3c"/>
    <property type="match status" value="1"/>
</dbReference>
<dbReference type="Gene3D" id="3.90.79.10">
    <property type="entry name" value="Nucleoside Triphosphate Pyrophosphohydrolase"/>
    <property type="match status" value="1"/>
</dbReference>
<dbReference type="InterPro" id="IPR000086">
    <property type="entry name" value="NUDIX_hydrolase_dom"/>
</dbReference>
<dbReference type="GO" id="GO:0032357">
    <property type="term" value="F:oxidized purine DNA binding"/>
    <property type="evidence" value="ECO:0007669"/>
    <property type="project" value="TreeGrafter"/>
</dbReference>
<dbReference type="GO" id="GO:0008413">
    <property type="term" value="F:8-oxo-7,8-dihydroguanosine triphosphate pyrophosphatase activity"/>
    <property type="evidence" value="ECO:0007669"/>
    <property type="project" value="InterPro"/>
</dbReference>
<evidence type="ECO:0000259" key="14">
    <source>
        <dbReference type="PROSITE" id="PS51462"/>
    </source>
</evidence>
<dbReference type="NCBIfam" id="TIGR01084">
    <property type="entry name" value="mutY"/>
    <property type="match status" value="1"/>
</dbReference>
<dbReference type="GO" id="GO:0046872">
    <property type="term" value="F:metal ion binding"/>
    <property type="evidence" value="ECO:0007669"/>
    <property type="project" value="UniProtKB-KW"/>
</dbReference>
<comment type="catalytic activity">
    <reaction evidence="1">
        <text>Hydrolyzes free adenine bases from 7,8-dihydro-8-oxoguanine:adenine mismatched double-stranded DNA, leaving an apurinic site.</text>
        <dbReference type="EC" id="3.2.2.31"/>
    </reaction>
</comment>
<dbReference type="PANTHER" id="PTHR42944:SF1">
    <property type="entry name" value="ADENINE DNA GLYCOSYLASE"/>
    <property type="match status" value="1"/>
</dbReference>
<keyword evidence="11" id="KW-0411">Iron-sulfur</keyword>
<dbReference type="InterPro" id="IPR023170">
    <property type="entry name" value="HhH_base_excis_C"/>
</dbReference>
<dbReference type="InterPro" id="IPR011257">
    <property type="entry name" value="DNA_glycosylase"/>
</dbReference>
<dbReference type="SMART" id="SM00478">
    <property type="entry name" value="ENDO3c"/>
    <property type="match status" value="1"/>
</dbReference>
<dbReference type="GO" id="GO:0006284">
    <property type="term" value="P:base-excision repair"/>
    <property type="evidence" value="ECO:0007669"/>
    <property type="project" value="InterPro"/>
</dbReference>
<feature type="domain" description="Nudix hydrolase" evidence="14">
    <location>
        <begin position="230"/>
        <end position="356"/>
    </location>
</feature>
<keyword evidence="13" id="KW-0326">Glycosidase</keyword>
<dbReference type="InterPro" id="IPR020476">
    <property type="entry name" value="Nudix_hydrolase"/>
</dbReference>
<evidence type="ECO:0000256" key="13">
    <source>
        <dbReference type="ARBA" id="ARBA00023295"/>
    </source>
</evidence>
<keyword evidence="12" id="KW-0234">DNA repair</keyword>
<dbReference type="Gene3D" id="1.10.340.30">
    <property type="entry name" value="Hypothetical protein, domain 2"/>
    <property type="match status" value="1"/>
</dbReference>
<dbReference type="GO" id="GO:0000701">
    <property type="term" value="F:purine-specific mismatch base pair DNA N-glycosylase activity"/>
    <property type="evidence" value="ECO:0007669"/>
    <property type="project" value="UniProtKB-EC"/>
</dbReference>
<dbReference type="GO" id="GO:0051539">
    <property type="term" value="F:4 iron, 4 sulfur cluster binding"/>
    <property type="evidence" value="ECO:0007669"/>
    <property type="project" value="UniProtKB-KW"/>
</dbReference>
<evidence type="ECO:0000256" key="9">
    <source>
        <dbReference type="ARBA" id="ARBA00022801"/>
    </source>
</evidence>
<dbReference type="GO" id="GO:0006298">
    <property type="term" value="P:mismatch repair"/>
    <property type="evidence" value="ECO:0007669"/>
    <property type="project" value="TreeGrafter"/>
</dbReference>
<comment type="cofactor">
    <cofactor evidence="2">
        <name>[4Fe-4S] cluster</name>
        <dbReference type="ChEBI" id="CHEBI:49883"/>
    </cofactor>
</comment>
<dbReference type="InterPro" id="IPR020084">
    <property type="entry name" value="NUDIX_hydrolase_CS"/>
</dbReference>
<dbReference type="InterPro" id="IPR029119">
    <property type="entry name" value="MutY_C"/>
</dbReference>
<dbReference type="FunFam" id="1.10.340.30:FF:000002">
    <property type="entry name" value="Adenine DNA glycosylase"/>
    <property type="match status" value="1"/>
</dbReference>
<dbReference type="Gene3D" id="1.10.1670.10">
    <property type="entry name" value="Helix-hairpin-Helix base-excision DNA repair enzymes (C-terminal)"/>
    <property type="match status" value="1"/>
</dbReference>
<dbReference type="GO" id="GO:0035485">
    <property type="term" value="F:adenine/guanine mispair binding"/>
    <property type="evidence" value="ECO:0007669"/>
    <property type="project" value="TreeGrafter"/>
</dbReference>
<keyword evidence="7" id="KW-0479">Metal-binding</keyword>
<dbReference type="Pfam" id="PF00730">
    <property type="entry name" value="HhH-GPD"/>
    <property type="match status" value="1"/>
</dbReference>
<evidence type="ECO:0000256" key="8">
    <source>
        <dbReference type="ARBA" id="ARBA00022763"/>
    </source>
</evidence>
<dbReference type="Pfam" id="PF14815">
    <property type="entry name" value="NUDIX_4"/>
    <property type="match status" value="1"/>
</dbReference>
<evidence type="ECO:0000256" key="7">
    <source>
        <dbReference type="ARBA" id="ARBA00022723"/>
    </source>
</evidence>
<proteinExistence type="inferred from homology"/>
<dbReference type="InterPro" id="IPR044298">
    <property type="entry name" value="MIG/MutY"/>
</dbReference>
<accession>A0A381TGC4</accession>